<protein>
    <submittedName>
        <fullName evidence="1">2930_t:CDS:1</fullName>
    </submittedName>
</protein>
<proteinExistence type="predicted"/>
<dbReference type="Proteomes" id="UP000789570">
    <property type="component" value="Unassembled WGS sequence"/>
</dbReference>
<accession>A0A9N9HUL3</accession>
<comment type="caution">
    <text evidence="1">The sequence shown here is derived from an EMBL/GenBank/DDBJ whole genome shotgun (WGS) entry which is preliminary data.</text>
</comment>
<dbReference type="AlphaFoldDB" id="A0A9N9HUL3"/>
<feature type="non-terminal residue" evidence="1">
    <location>
        <position position="1"/>
    </location>
</feature>
<name>A0A9N9HUL3_9GLOM</name>
<gene>
    <name evidence="1" type="ORF">FCALED_LOCUS13726</name>
</gene>
<sequence>FELLEESYTEIFTKPKNVPEISQEYDLCRKFPQYTQPITTLAFKHFFHQHYIEKKGFTLSVYQIQMSGSENTRPTIK</sequence>
<reference evidence="1" key="1">
    <citation type="submission" date="2021-06" db="EMBL/GenBank/DDBJ databases">
        <authorList>
            <person name="Kallberg Y."/>
            <person name="Tangrot J."/>
            <person name="Rosling A."/>
        </authorList>
    </citation>
    <scope>NUCLEOTIDE SEQUENCE</scope>
    <source>
        <strain evidence="1">UK204</strain>
    </source>
</reference>
<evidence type="ECO:0000313" key="1">
    <source>
        <dbReference type="EMBL" id="CAG8706582.1"/>
    </source>
</evidence>
<dbReference type="EMBL" id="CAJVPQ010008413">
    <property type="protein sequence ID" value="CAG8706582.1"/>
    <property type="molecule type" value="Genomic_DNA"/>
</dbReference>
<keyword evidence="2" id="KW-1185">Reference proteome</keyword>
<evidence type="ECO:0000313" key="2">
    <source>
        <dbReference type="Proteomes" id="UP000789570"/>
    </source>
</evidence>
<organism evidence="1 2">
    <name type="scientific">Funneliformis caledonium</name>
    <dbReference type="NCBI Taxonomy" id="1117310"/>
    <lineage>
        <taxon>Eukaryota</taxon>
        <taxon>Fungi</taxon>
        <taxon>Fungi incertae sedis</taxon>
        <taxon>Mucoromycota</taxon>
        <taxon>Glomeromycotina</taxon>
        <taxon>Glomeromycetes</taxon>
        <taxon>Glomerales</taxon>
        <taxon>Glomeraceae</taxon>
        <taxon>Funneliformis</taxon>
    </lineage>
</organism>